<gene>
    <name evidence="7" type="ORF">AN963_04875</name>
</gene>
<dbReference type="InterPro" id="IPR015421">
    <property type="entry name" value="PyrdxlP-dep_Trfase_major"/>
</dbReference>
<dbReference type="PANTHER" id="PTHR43525">
    <property type="entry name" value="PROTEIN MALY"/>
    <property type="match status" value="1"/>
</dbReference>
<evidence type="ECO:0000313" key="7">
    <source>
        <dbReference type="EMBL" id="KQL49108.1"/>
    </source>
</evidence>
<dbReference type="InterPro" id="IPR015424">
    <property type="entry name" value="PyrdxlP-dep_Trfase"/>
</dbReference>
<dbReference type="Pfam" id="PF00155">
    <property type="entry name" value="Aminotran_1_2"/>
    <property type="match status" value="1"/>
</dbReference>
<sequence>MYDFDKRIDRTGTNSVKWETTNPDFNGDGMLPLWVADMDFACPPAVTEALIKRATHPIYGYPMKQSDYYQALQEWIARRYGVNVEESWMTSVAGVVPGIHVAIDAFTAPADKVLIQTPVYHPFAIAIENRGRQVVRSSLIENEGQYEMDWDDLAQKLADDHVKLMILCSPHNPIGRVWTRQELERLGNLCVEHGVIVISDEIHADLVYEKGSHIPLYALSPEVANHSVTFHAASKTFNLAGLFTSYMLTTNQQLLRDFNGMASKMGNEHINLFGMEAAVAAYRHGEAWLDELLVYLHKNAVYLHEYVTNRLPEVSMNVPQATYLGWMDFRKLGLNQTELNHLIRREAKLGLNDGMGFGAEGEGFQRINFACPRALLVEAMERLEQAIHRK</sequence>
<organism evidence="7 8">
    <name type="scientific">Brevibacillus choshinensis</name>
    <dbReference type="NCBI Taxonomy" id="54911"/>
    <lineage>
        <taxon>Bacteria</taxon>
        <taxon>Bacillati</taxon>
        <taxon>Bacillota</taxon>
        <taxon>Bacilli</taxon>
        <taxon>Bacillales</taxon>
        <taxon>Paenibacillaceae</taxon>
        <taxon>Brevibacillus</taxon>
    </lineage>
</organism>
<dbReference type="SUPFAM" id="SSF53383">
    <property type="entry name" value="PLP-dependent transferases"/>
    <property type="match status" value="1"/>
</dbReference>
<evidence type="ECO:0000313" key="8">
    <source>
        <dbReference type="Proteomes" id="UP000051063"/>
    </source>
</evidence>
<dbReference type="Gene3D" id="3.40.640.10">
    <property type="entry name" value="Type I PLP-dependent aspartate aminotransferase-like (Major domain)"/>
    <property type="match status" value="1"/>
</dbReference>
<dbReference type="InterPro" id="IPR004839">
    <property type="entry name" value="Aminotransferase_I/II_large"/>
</dbReference>
<dbReference type="EC" id="4.4.1.13" evidence="2"/>
<reference evidence="7 8" key="1">
    <citation type="submission" date="2015-09" db="EMBL/GenBank/DDBJ databases">
        <title>Genome sequencing project for genomic taxonomy and phylogenomics of Bacillus-like bacteria.</title>
        <authorList>
            <person name="Liu B."/>
            <person name="Wang J."/>
            <person name="Zhu Y."/>
            <person name="Liu G."/>
            <person name="Chen Q."/>
            <person name="Chen Z."/>
            <person name="Lan J."/>
            <person name="Che J."/>
            <person name="Ge C."/>
            <person name="Shi H."/>
            <person name="Pan Z."/>
            <person name="Liu X."/>
        </authorList>
    </citation>
    <scope>NUCLEOTIDE SEQUENCE [LARGE SCALE GENOMIC DNA]</scope>
    <source>
        <strain evidence="7 8">DSM 8552</strain>
    </source>
</reference>
<dbReference type="NCBIfam" id="TIGR04350">
    <property type="entry name" value="C_S_lyase_PatB"/>
    <property type="match status" value="1"/>
</dbReference>
<proteinExistence type="inferred from homology"/>
<accession>A0ABR5NC34</accession>
<protein>
    <recommendedName>
        <fullName evidence="2">cysteine-S-conjugate beta-lyase</fullName>
        <ecNumber evidence="2">4.4.1.13</ecNumber>
    </recommendedName>
</protein>
<keyword evidence="8" id="KW-1185">Reference proteome</keyword>
<evidence type="ECO:0000259" key="6">
    <source>
        <dbReference type="Pfam" id="PF00155"/>
    </source>
</evidence>
<comment type="caution">
    <text evidence="7">The sequence shown here is derived from an EMBL/GenBank/DDBJ whole genome shotgun (WGS) entry which is preliminary data.</text>
</comment>
<keyword evidence="3" id="KW-0663">Pyridoxal phosphate</keyword>
<dbReference type="Gene3D" id="3.90.1150.10">
    <property type="entry name" value="Aspartate Aminotransferase, domain 1"/>
    <property type="match status" value="1"/>
</dbReference>
<evidence type="ECO:0000256" key="2">
    <source>
        <dbReference type="ARBA" id="ARBA00012224"/>
    </source>
</evidence>
<dbReference type="InterPro" id="IPR015422">
    <property type="entry name" value="PyrdxlP-dep_Trfase_small"/>
</dbReference>
<evidence type="ECO:0000256" key="5">
    <source>
        <dbReference type="ARBA" id="ARBA00037974"/>
    </source>
</evidence>
<comment type="similarity">
    <text evidence="5">Belongs to the class-II pyridoxal-phosphate-dependent aminotransferase family. MalY/PatB cystathionine beta-lyase subfamily.</text>
</comment>
<comment type="cofactor">
    <cofactor evidence="1">
        <name>pyridoxal 5'-phosphate</name>
        <dbReference type="ChEBI" id="CHEBI:597326"/>
    </cofactor>
</comment>
<evidence type="ECO:0000256" key="3">
    <source>
        <dbReference type="ARBA" id="ARBA00022898"/>
    </source>
</evidence>
<dbReference type="CDD" id="cd00609">
    <property type="entry name" value="AAT_like"/>
    <property type="match status" value="1"/>
</dbReference>
<dbReference type="InterPro" id="IPR051798">
    <property type="entry name" value="Class-II_PLP-Dep_Aminotrans"/>
</dbReference>
<dbReference type="RefSeq" id="WP_055743405.1">
    <property type="nucleotide sequence ID" value="NZ_LJJB01000007.1"/>
</dbReference>
<feature type="domain" description="Aminotransferase class I/classII large" evidence="6">
    <location>
        <begin position="31"/>
        <end position="383"/>
    </location>
</feature>
<keyword evidence="4" id="KW-0456">Lyase</keyword>
<evidence type="ECO:0000256" key="1">
    <source>
        <dbReference type="ARBA" id="ARBA00001933"/>
    </source>
</evidence>
<dbReference type="PANTHER" id="PTHR43525:SF1">
    <property type="entry name" value="PROTEIN MALY"/>
    <property type="match status" value="1"/>
</dbReference>
<dbReference type="Proteomes" id="UP000051063">
    <property type="component" value="Unassembled WGS sequence"/>
</dbReference>
<dbReference type="EMBL" id="LJJB01000007">
    <property type="protein sequence ID" value="KQL49108.1"/>
    <property type="molecule type" value="Genomic_DNA"/>
</dbReference>
<dbReference type="InterPro" id="IPR027619">
    <property type="entry name" value="C-S_lyase_PatB-like"/>
</dbReference>
<name>A0ABR5NC34_BRECH</name>
<evidence type="ECO:0000256" key="4">
    <source>
        <dbReference type="ARBA" id="ARBA00023239"/>
    </source>
</evidence>